<dbReference type="Pfam" id="PF07852">
    <property type="entry name" value="DUF1642"/>
    <property type="match status" value="1"/>
</dbReference>
<reference evidence="1 2" key="1">
    <citation type="submission" date="2016-02" db="EMBL/GenBank/DDBJ databases">
        <authorList>
            <consortium name="Pathogen Informatics"/>
        </authorList>
    </citation>
    <scope>NUCLEOTIDE SEQUENCE [LARGE SCALE GENOMIC DNA]</scope>
    <source>
        <strain evidence="1 2">LSS32</strain>
    </source>
</reference>
<name>A0A0Z8GLP6_STRSU</name>
<accession>A0A0Z8GLP6</accession>
<evidence type="ECO:0000313" key="1">
    <source>
        <dbReference type="EMBL" id="CYV01111.1"/>
    </source>
</evidence>
<proteinExistence type="predicted"/>
<gene>
    <name evidence="1" type="ORF">ERS132394_02007</name>
</gene>
<protein>
    <submittedName>
        <fullName evidence="1">Phage protein</fullName>
    </submittedName>
</protein>
<evidence type="ECO:0000313" key="2">
    <source>
        <dbReference type="Proteomes" id="UP000072618"/>
    </source>
</evidence>
<dbReference type="InterPro" id="IPR012865">
    <property type="entry name" value="DUF1642"/>
</dbReference>
<organism evidence="1 2">
    <name type="scientific">Streptococcus suis</name>
    <dbReference type="NCBI Taxonomy" id="1307"/>
    <lineage>
        <taxon>Bacteria</taxon>
        <taxon>Bacillati</taxon>
        <taxon>Bacillota</taxon>
        <taxon>Bacilli</taxon>
        <taxon>Lactobacillales</taxon>
        <taxon>Streptococcaceae</taxon>
        <taxon>Streptococcus</taxon>
    </lineage>
</organism>
<dbReference type="Proteomes" id="UP000072618">
    <property type="component" value="Unassembled WGS sequence"/>
</dbReference>
<dbReference type="RefSeq" id="WP_052506743.1">
    <property type="nucleotide sequence ID" value="NZ_CEFF01000016.1"/>
</dbReference>
<dbReference type="EMBL" id="FIGJ01000029">
    <property type="protein sequence ID" value="CYV01111.1"/>
    <property type="molecule type" value="Genomic_DNA"/>
</dbReference>
<sequence length="182" mass="21426">MNKQYKIGDEVLVRGIVNSEVRNGGIHVLHDGVDAFYMLDQIHEPQKVAVPKEVAEWIEGCKRSGWHLQEVLSRLDDDEKVGDWAYDRNDDLIPEKVDMIARAWLDGYEIKQEKLYTVEIPDPNRPDIATFLYKENGKVFIGTDIFLDEVPNYKWKKEPENQLTESEIKQDFEWAWQFREEV</sequence>
<dbReference type="AlphaFoldDB" id="A0A0Z8GLP6"/>